<comment type="caution">
    <text evidence="5">The sequence shown here is derived from an EMBL/GenBank/DDBJ whole genome shotgun (WGS) entry which is preliminary data.</text>
</comment>
<dbReference type="Gene3D" id="1.10.10.1760">
    <property type="entry name" value="60S ribosomal protein L36"/>
    <property type="match status" value="1"/>
</dbReference>
<keyword evidence="3" id="KW-0687">Ribonucleoprotein</keyword>
<feature type="compositionally biased region" description="Basic residues" evidence="4">
    <location>
        <begin position="219"/>
        <end position="228"/>
    </location>
</feature>
<feature type="region of interest" description="Disordered" evidence="4">
    <location>
        <begin position="219"/>
        <end position="251"/>
    </location>
</feature>
<name>A0A6D2HSD2_9BRAS</name>
<proteinExistence type="inferred from homology"/>
<dbReference type="GO" id="GO:0003735">
    <property type="term" value="F:structural constituent of ribosome"/>
    <property type="evidence" value="ECO:0007669"/>
    <property type="project" value="InterPro"/>
</dbReference>
<evidence type="ECO:0000313" key="5">
    <source>
        <dbReference type="EMBL" id="CAA7017559.1"/>
    </source>
</evidence>
<keyword evidence="2" id="KW-0689">Ribosomal protein</keyword>
<dbReference type="Proteomes" id="UP000467841">
    <property type="component" value="Unassembled WGS sequence"/>
</dbReference>
<organism evidence="5 6">
    <name type="scientific">Microthlaspi erraticum</name>
    <dbReference type="NCBI Taxonomy" id="1685480"/>
    <lineage>
        <taxon>Eukaryota</taxon>
        <taxon>Viridiplantae</taxon>
        <taxon>Streptophyta</taxon>
        <taxon>Embryophyta</taxon>
        <taxon>Tracheophyta</taxon>
        <taxon>Spermatophyta</taxon>
        <taxon>Magnoliopsida</taxon>
        <taxon>eudicotyledons</taxon>
        <taxon>Gunneridae</taxon>
        <taxon>Pentapetalae</taxon>
        <taxon>rosids</taxon>
        <taxon>malvids</taxon>
        <taxon>Brassicales</taxon>
        <taxon>Brassicaceae</taxon>
        <taxon>Coluteocarpeae</taxon>
        <taxon>Microthlaspi</taxon>
    </lineage>
</organism>
<dbReference type="InterPro" id="IPR038097">
    <property type="entry name" value="Ribosomal_eL36_sf"/>
</dbReference>
<evidence type="ECO:0000313" key="6">
    <source>
        <dbReference type="Proteomes" id="UP000467841"/>
    </source>
</evidence>
<reference evidence="5" key="1">
    <citation type="submission" date="2020-01" db="EMBL/GenBank/DDBJ databases">
        <authorList>
            <person name="Mishra B."/>
        </authorList>
    </citation>
    <scope>NUCLEOTIDE SEQUENCE [LARGE SCALE GENOMIC DNA]</scope>
</reference>
<evidence type="ECO:0000256" key="2">
    <source>
        <dbReference type="ARBA" id="ARBA00022980"/>
    </source>
</evidence>
<comment type="similarity">
    <text evidence="1">Belongs to the eukaryotic ribosomal protein eL36 family.</text>
</comment>
<accession>A0A6D2HSD2</accession>
<dbReference type="InterPro" id="IPR000509">
    <property type="entry name" value="Ribosomal_eL36"/>
</dbReference>
<evidence type="ECO:0000256" key="4">
    <source>
        <dbReference type="SAM" id="MobiDB-lite"/>
    </source>
</evidence>
<sequence length="251" mass="28513">MLFRIISKSVQKPQNFCEPPSSLLTNAIASPGQPSPSQNRRNWTPLNRFLRLWRQSAQKFFMEDMCRNSRPLKYDGPGADANDMASSTALICETEAWEESKGHVEGISKTHLRDSMSDADRCQKMMVLFSAAGNCRDNGQAFELGKEKNENSTSEDGLFVGLNKGHIVIRRELAPRPNSQRENEQEDTFRQRLDKGSCWITELLKVGKDKRALKVAKRKLGTHKRAKRKREEMSVVLRKMRSGGGVSEKKK</sequence>
<dbReference type="OrthoDB" id="25649at2759"/>
<dbReference type="GO" id="GO:0006412">
    <property type="term" value="P:translation"/>
    <property type="evidence" value="ECO:0007669"/>
    <property type="project" value="InterPro"/>
</dbReference>
<feature type="compositionally biased region" description="Gly residues" evidence="4">
    <location>
        <begin position="242"/>
        <end position="251"/>
    </location>
</feature>
<dbReference type="Pfam" id="PF01158">
    <property type="entry name" value="Ribosomal_L36e"/>
    <property type="match status" value="1"/>
</dbReference>
<keyword evidence="6" id="KW-1185">Reference proteome</keyword>
<protein>
    <recommendedName>
        <fullName evidence="7">60S ribosomal protein L36</fullName>
    </recommendedName>
</protein>
<dbReference type="EMBL" id="CACVBM020000333">
    <property type="protein sequence ID" value="CAA7017559.1"/>
    <property type="molecule type" value="Genomic_DNA"/>
</dbReference>
<dbReference type="AlphaFoldDB" id="A0A6D2HSD2"/>
<evidence type="ECO:0008006" key="7">
    <source>
        <dbReference type="Google" id="ProtNLM"/>
    </source>
</evidence>
<gene>
    <name evidence="5" type="ORF">MERR_LOCUS4794</name>
</gene>
<dbReference type="GO" id="GO:1990904">
    <property type="term" value="C:ribonucleoprotein complex"/>
    <property type="evidence" value="ECO:0007669"/>
    <property type="project" value="UniProtKB-KW"/>
</dbReference>
<evidence type="ECO:0000256" key="3">
    <source>
        <dbReference type="ARBA" id="ARBA00023274"/>
    </source>
</evidence>
<evidence type="ECO:0000256" key="1">
    <source>
        <dbReference type="ARBA" id="ARBA00006509"/>
    </source>
</evidence>
<dbReference type="PANTHER" id="PTHR10114">
    <property type="entry name" value="60S RIBOSOMAL PROTEIN L36"/>
    <property type="match status" value="1"/>
</dbReference>
<dbReference type="GO" id="GO:0005840">
    <property type="term" value="C:ribosome"/>
    <property type="evidence" value="ECO:0007669"/>
    <property type="project" value="UniProtKB-KW"/>
</dbReference>